<evidence type="ECO:0000256" key="1">
    <source>
        <dbReference type="SAM" id="MobiDB-lite"/>
    </source>
</evidence>
<evidence type="ECO:0000313" key="3">
    <source>
        <dbReference type="Proteomes" id="UP001326199"/>
    </source>
</evidence>
<dbReference type="GeneID" id="87926026"/>
<dbReference type="RefSeq" id="XP_062765834.1">
    <property type="nucleotide sequence ID" value="XM_062905923.1"/>
</dbReference>
<keyword evidence="3" id="KW-1185">Reference proteome</keyword>
<feature type="region of interest" description="Disordered" evidence="1">
    <location>
        <begin position="1"/>
        <end position="21"/>
    </location>
</feature>
<proteinExistence type="predicted"/>
<sequence>MGWMTQEKVEEEEKKEEEEPATCRWHHVMRRINSWYGSLASSPDSRAVIRVRVSPLDRLDINKQTNGGGKHFDPTVWTGVGSERLTKLY</sequence>
<protein>
    <submittedName>
        <fullName evidence="2">Uncharacterized protein</fullName>
    </submittedName>
</protein>
<gene>
    <name evidence="2" type="ORF">QC763_0066930</name>
</gene>
<evidence type="ECO:0000313" key="2">
    <source>
        <dbReference type="EMBL" id="KAK4665868.1"/>
    </source>
</evidence>
<name>A0ABR0HCS6_9PEZI</name>
<reference evidence="2 3" key="1">
    <citation type="journal article" date="2023" name="bioRxiv">
        <title>High-quality genome assemblies of four members of thePodospora anserinaspecies complex.</title>
        <authorList>
            <person name="Ament-Velasquez S.L."/>
            <person name="Vogan A.A."/>
            <person name="Wallerman O."/>
            <person name="Hartmann F."/>
            <person name="Gautier V."/>
            <person name="Silar P."/>
            <person name="Giraud T."/>
            <person name="Johannesson H."/>
        </authorList>
    </citation>
    <scope>NUCLEOTIDE SEQUENCE [LARGE SCALE GENOMIC DNA]</scope>
    <source>
        <strain evidence="2 3">CBS 411.78</strain>
    </source>
</reference>
<comment type="caution">
    <text evidence="2">The sequence shown here is derived from an EMBL/GenBank/DDBJ whole genome shotgun (WGS) entry which is preliminary data.</text>
</comment>
<dbReference type="EMBL" id="JAFFHB010000005">
    <property type="protein sequence ID" value="KAK4665868.1"/>
    <property type="molecule type" value="Genomic_DNA"/>
</dbReference>
<organism evidence="2 3">
    <name type="scientific">Podospora pseudopauciseta</name>
    <dbReference type="NCBI Taxonomy" id="2093780"/>
    <lineage>
        <taxon>Eukaryota</taxon>
        <taxon>Fungi</taxon>
        <taxon>Dikarya</taxon>
        <taxon>Ascomycota</taxon>
        <taxon>Pezizomycotina</taxon>
        <taxon>Sordariomycetes</taxon>
        <taxon>Sordariomycetidae</taxon>
        <taxon>Sordariales</taxon>
        <taxon>Podosporaceae</taxon>
        <taxon>Podospora</taxon>
    </lineage>
</organism>
<accession>A0ABR0HCS6</accession>
<dbReference type="Proteomes" id="UP001326199">
    <property type="component" value="Unassembled WGS sequence"/>
</dbReference>